<reference evidence="1" key="1">
    <citation type="journal article" date="2015" name="Nature">
        <title>Complex archaea that bridge the gap between prokaryotes and eukaryotes.</title>
        <authorList>
            <person name="Spang A."/>
            <person name="Saw J.H."/>
            <person name="Jorgensen S.L."/>
            <person name="Zaremba-Niedzwiedzka K."/>
            <person name="Martijn J."/>
            <person name="Lind A.E."/>
            <person name="van Eijk R."/>
            <person name="Schleper C."/>
            <person name="Guy L."/>
            <person name="Ettema T.J."/>
        </authorList>
    </citation>
    <scope>NUCLEOTIDE SEQUENCE</scope>
</reference>
<comment type="caution">
    <text evidence="1">The sequence shown here is derived from an EMBL/GenBank/DDBJ whole genome shotgun (WGS) entry which is preliminary data.</text>
</comment>
<protein>
    <submittedName>
        <fullName evidence="1">Uncharacterized protein</fullName>
    </submittedName>
</protein>
<accession>A0A0F9ACF4</accession>
<dbReference type="AlphaFoldDB" id="A0A0F9ACF4"/>
<name>A0A0F9ACF4_9ZZZZ</name>
<dbReference type="EMBL" id="LAZR01058450">
    <property type="protein sequence ID" value="KKK69866.1"/>
    <property type="molecule type" value="Genomic_DNA"/>
</dbReference>
<evidence type="ECO:0000313" key="1">
    <source>
        <dbReference type="EMBL" id="KKK69866.1"/>
    </source>
</evidence>
<gene>
    <name evidence="1" type="ORF">LCGC14_2929740</name>
</gene>
<proteinExistence type="predicted"/>
<sequence>MRQEKNGSIQFKIKQDYTKVFLDIMKDWEIPEGEFSFGSLSNKTIAENAVKEQMKGNRVWALLILKINDNVVGDIILCN</sequence>
<organism evidence="1">
    <name type="scientific">marine sediment metagenome</name>
    <dbReference type="NCBI Taxonomy" id="412755"/>
    <lineage>
        <taxon>unclassified sequences</taxon>
        <taxon>metagenomes</taxon>
        <taxon>ecological metagenomes</taxon>
    </lineage>
</organism>